<protein>
    <submittedName>
        <fullName evidence="2">Uncharacterized protein</fullName>
    </submittedName>
</protein>
<dbReference type="AlphaFoldDB" id="A0A7J7N1P8"/>
<reference evidence="2 4" key="1">
    <citation type="journal article" date="2020" name="IScience">
        <title>Genome Sequencing of the Endangered Kingdonia uniflora (Circaeasteraceae, Ranunculales) Reveals Potential Mechanisms of Evolutionary Specialization.</title>
        <authorList>
            <person name="Sun Y."/>
            <person name="Deng T."/>
            <person name="Zhang A."/>
            <person name="Moore M.J."/>
            <person name="Landis J.B."/>
            <person name="Lin N."/>
            <person name="Zhang H."/>
            <person name="Zhang X."/>
            <person name="Huang J."/>
            <person name="Zhang X."/>
            <person name="Sun H."/>
            <person name="Wang H."/>
        </authorList>
    </citation>
    <scope>NUCLEOTIDE SEQUENCE [LARGE SCALE GENOMIC DNA]</scope>
    <source>
        <strain evidence="2">TB1705</strain>
        <tissue evidence="2">Leaf</tissue>
    </source>
</reference>
<organism evidence="2 4">
    <name type="scientific">Kingdonia uniflora</name>
    <dbReference type="NCBI Taxonomy" id="39325"/>
    <lineage>
        <taxon>Eukaryota</taxon>
        <taxon>Viridiplantae</taxon>
        <taxon>Streptophyta</taxon>
        <taxon>Embryophyta</taxon>
        <taxon>Tracheophyta</taxon>
        <taxon>Spermatophyta</taxon>
        <taxon>Magnoliopsida</taxon>
        <taxon>Ranunculales</taxon>
        <taxon>Circaeasteraceae</taxon>
        <taxon>Kingdonia</taxon>
    </lineage>
</organism>
<feature type="region of interest" description="Disordered" evidence="1">
    <location>
        <begin position="278"/>
        <end position="305"/>
    </location>
</feature>
<dbReference type="InterPro" id="IPR021916">
    <property type="entry name" value="DUF3527"/>
</dbReference>
<dbReference type="OrthoDB" id="1898655at2759"/>
<evidence type="ECO:0000256" key="1">
    <source>
        <dbReference type="SAM" id="MobiDB-lite"/>
    </source>
</evidence>
<dbReference type="EMBL" id="JACGCM010000573">
    <property type="protein sequence ID" value="KAF6170585.1"/>
    <property type="molecule type" value="Genomic_DNA"/>
</dbReference>
<dbReference type="Pfam" id="PF12043">
    <property type="entry name" value="DUF3527"/>
    <property type="match status" value="2"/>
</dbReference>
<evidence type="ECO:0000313" key="2">
    <source>
        <dbReference type="EMBL" id="KAF6161037.1"/>
    </source>
</evidence>
<feature type="region of interest" description="Disordered" evidence="1">
    <location>
        <begin position="136"/>
        <end position="165"/>
    </location>
</feature>
<comment type="caution">
    <text evidence="2">The sequence shown here is derived from an EMBL/GenBank/DDBJ whole genome shotgun (WGS) entry which is preliminary data.</text>
</comment>
<proteinExistence type="predicted"/>
<gene>
    <name evidence="2" type="ORF">GIB67_007678</name>
    <name evidence="3" type="ORF">GIB67_038849</name>
</gene>
<evidence type="ECO:0000313" key="3">
    <source>
        <dbReference type="EMBL" id="KAF6170585.1"/>
    </source>
</evidence>
<feature type="compositionally biased region" description="Polar residues" evidence="1">
    <location>
        <begin position="209"/>
        <end position="219"/>
    </location>
</feature>
<accession>A0A7J7N1P8</accession>
<name>A0A7J7N1P8_9MAGN</name>
<evidence type="ECO:0000313" key="4">
    <source>
        <dbReference type="Proteomes" id="UP000541444"/>
    </source>
</evidence>
<feature type="region of interest" description="Disordered" evidence="1">
    <location>
        <begin position="181"/>
        <end position="219"/>
    </location>
</feature>
<dbReference type="PANTHER" id="PTHR31390:SF12">
    <property type="entry name" value="PUTATIVE (DUF3527)-RELATED"/>
    <property type="match status" value="1"/>
</dbReference>
<dbReference type="PANTHER" id="PTHR31390">
    <property type="entry name" value="EXPRESSED PROTEIN"/>
    <property type="match status" value="1"/>
</dbReference>
<feature type="compositionally biased region" description="Polar residues" evidence="1">
    <location>
        <begin position="148"/>
        <end position="158"/>
    </location>
</feature>
<dbReference type="Proteomes" id="UP000541444">
    <property type="component" value="Unassembled WGS sequence"/>
</dbReference>
<dbReference type="EMBL" id="JACGCM010001144">
    <property type="protein sequence ID" value="KAF6161037.1"/>
    <property type="molecule type" value="Genomic_DNA"/>
</dbReference>
<feature type="compositionally biased region" description="Polar residues" evidence="1">
    <location>
        <begin position="278"/>
        <end position="290"/>
    </location>
</feature>
<keyword evidence="4" id="KW-1185">Reference proteome</keyword>
<feature type="compositionally biased region" description="Basic and acidic residues" evidence="1">
    <location>
        <begin position="198"/>
        <end position="208"/>
    </location>
</feature>
<sequence>MEPVKYVRHDADIKWSSKSYRMSRAEREKISTSCASQSAKVLDNLKKENFNSLSYNDHHCKIKQKIGDAPFPSAKFPGENQIDEKKATKDGELVKHMSNLPHYLQHMKRGENLQEALFNFGVFDWRRLEQRKSNPLKPQSVCFPQPPSSKESYSQSLKPTGGRAATLEDAKTAPKNTLLCPENLRRTNNSGGKTYLHAKPEMGREKDSQPNNNRGTRTCSSSVKDCEVLCFPKGTIESLQADSTRRKDQFHEFTLPDQDCQGRSKTIVLILPRDSSKNSCLGNTQTSKSTMPKDRSQSETNSRSFLKSCAVDEEISSIYLRHEVETNKQLDTTTPCSIHVQTSKDPCGGFNSGSSLDETPTVQSKDKKLFNKSGLLNRSFSYKGSSVPPQSCSTYVQSMSGPLDSESCVNNSSIIRATGNSRDRTSPLRRWLNPLLKPKASNYVDETLLDESSSTDKVCNSLNGRLYSSVQHTQNLDFSSCRAHLQITIRNGIPWFMFTVEKSKDALSAAMRKINSLGKFDYRRIFTFYSFSRIRKKNGGWINHGSKGRSLDTVPNIVAQMKVISSQCPKFTRGGQTDPLVVTEFVLSSVGPRQENIESLKWQQKNELAAIIVKDKVQRETMGSLTSDRTSGFVVESRRLSSTTAILPSGLHGISATGGEPSPLIDRWKSGGICDCGGWDEGCKLRVLSSKFSCLQDPFDLFVQGEVEQQNRLFFSMVISQKGIYSIVYDPSMSPLQAFSICIAFLHTRNLTDPSAVSNLLQEINL</sequence>